<keyword evidence="2" id="KW-1185">Reference proteome</keyword>
<dbReference type="AlphaFoldDB" id="A0AAV4H2V9"/>
<name>A0AAV4H2V9_9GAST</name>
<reference evidence="1 2" key="1">
    <citation type="journal article" date="2021" name="Elife">
        <title>Chloroplast acquisition without the gene transfer in kleptoplastic sea slugs, Plakobranchus ocellatus.</title>
        <authorList>
            <person name="Maeda T."/>
            <person name="Takahashi S."/>
            <person name="Yoshida T."/>
            <person name="Shimamura S."/>
            <person name="Takaki Y."/>
            <person name="Nagai Y."/>
            <person name="Toyoda A."/>
            <person name="Suzuki Y."/>
            <person name="Arimoto A."/>
            <person name="Ishii H."/>
            <person name="Satoh N."/>
            <person name="Nishiyama T."/>
            <person name="Hasebe M."/>
            <person name="Maruyama T."/>
            <person name="Minagawa J."/>
            <person name="Obokata J."/>
            <person name="Shigenobu S."/>
        </authorList>
    </citation>
    <scope>NUCLEOTIDE SEQUENCE [LARGE SCALE GENOMIC DNA]</scope>
</reference>
<comment type="caution">
    <text evidence="1">The sequence shown here is derived from an EMBL/GenBank/DDBJ whole genome shotgun (WGS) entry which is preliminary data.</text>
</comment>
<organism evidence="1 2">
    <name type="scientific">Elysia marginata</name>
    <dbReference type="NCBI Taxonomy" id="1093978"/>
    <lineage>
        <taxon>Eukaryota</taxon>
        <taxon>Metazoa</taxon>
        <taxon>Spiralia</taxon>
        <taxon>Lophotrochozoa</taxon>
        <taxon>Mollusca</taxon>
        <taxon>Gastropoda</taxon>
        <taxon>Heterobranchia</taxon>
        <taxon>Euthyneura</taxon>
        <taxon>Panpulmonata</taxon>
        <taxon>Sacoglossa</taxon>
        <taxon>Placobranchoidea</taxon>
        <taxon>Plakobranchidae</taxon>
        <taxon>Elysia</taxon>
    </lineage>
</organism>
<evidence type="ECO:0000313" key="2">
    <source>
        <dbReference type="Proteomes" id="UP000762676"/>
    </source>
</evidence>
<protein>
    <submittedName>
        <fullName evidence="1">Uncharacterized protein</fullName>
    </submittedName>
</protein>
<sequence>MDVFRAVVEEAGRRLDFGDWARSRGQGVLKSVINCCTRLRHPDTQPDRLRTGGHGSLVTSRVQAAVRLADESETMISDFRLIDTFDKYEAIDR</sequence>
<gene>
    <name evidence="1" type="ORF">ElyMa_002616700</name>
</gene>
<accession>A0AAV4H2V9</accession>
<evidence type="ECO:0000313" key="1">
    <source>
        <dbReference type="EMBL" id="GFR92377.1"/>
    </source>
</evidence>
<proteinExistence type="predicted"/>
<dbReference type="Proteomes" id="UP000762676">
    <property type="component" value="Unassembled WGS sequence"/>
</dbReference>
<dbReference type="EMBL" id="BMAT01005384">
    <property type="protein sequence ID" value="GFR92377.1"/>
    <property type="molecule type" value="Genomic_DNA"/>
</dbReference>